<dbReference type="EMBL" id="GEDC01013152">
    <property type="protein sequence ID" value="JAS24146.1"/>
    <property type="molecule type" value="Transcribed_RNA"/>
</dbReference>
<feature type="non-terminal residue" evidence="3">
    <location>
        <position position="577"/>
    </location>
</feature>
<feature type="region of interest" description="Disordered" evidence="1">
    <location>
        <begin position="520"/>
        <end position="577"/>
    </location>
</feature>
<dbReference type="AlphaFoldDB" id="A0A1B6DES0"/>
<organism evidence="3">
    <name type="scientific">Clastoptera arizonana</name>
    <name type="common">Arizona spittle bug</name>
    <dbReference type="NCBI Taxonomy" id="38151"/>
    <lineage>
        <taxon>Eukaryota</taxon>
        <taxon>Metazoa</taxon>
        <taxon>Ecdysozoa</taxon>
        <taxon>Arthropoda</taxon>
        <taxon>Hexapoda</taxon>
        <taxon>Insecta</taxon>
        <taxon>Pterygota</taxon>
        <taxon>Neoptera</taxon>
        <taxon>Paraneoptera</taxon>
        <taxon>Hemiptera</taxon>
        <taxon>Auchenorrhyncha</taxon>
        <taxon>Cercopoidea</taxon>
        <taxon>Clastopteridae</taxon>
        <taxon>Clastoptera</taxon>
    </lineage>
</organism>
<accession>A0A1B6DES0</accession>
<reference evidence="3" key="1">
    <citation type="submission" date="2015-12" db="EMBL/GenBank/DDBJ databases">
        <title>De novo transcriptome assembly of four potential Pierce s Disease insect vectors from Arizona vineyards.</title>
        <authorList>
            <person name="Tassone E.E."/>
        </authorList>
    </citation>
    <scope>NUCLEOTIDE SEQUENCE</scope>
</reference>
<keyword evidence="2" id="KW-0732">Signal</keyword>
<protein>
    <recommendedName>
        <fullName evidence="4">DUF4794 domain-containing protein</fullName>
    </recommendedName>
</protein>
<feature type="compositionally biased region" description="Polar residues" evidence="1">
    <location>
        <begin position="534"/>
        <end position="543"/>
    </location>
</feature>
<evidence type="ECO:0008006" key="4">
    <source>
        <dbReference type="Google" id="ProtNLM"/>
    </source>
</evidence>
<proteinExistence type="predicted"/>
<name>A0A1B6DES0_9HEMI</name>
<gene>
    <name evidence="3" type="ORF">g.2297</name>
</gene>
<feature type="non-terminal residue" evidence="3">
    <location>
        <position position="1"/>
    </location>
</feature>
<evidence type="ECO:0000313" key="3">
    <source>
        <dbReference type="EMBL" id="JAS24146.1"/>
    </source>
</evidence>
<feature type="compositionally biased region" description="Basic and acidic residues" evidence="1">
    <location>
        <begin position="558"/>
        <end position="567"/>
    </location>
</feature>
<evidence type="ECO:0000256" key="1">
    <source>
        <dbReference type="SAM" id="MobiDB-lite"/>
    </source>
</evidence>
<feature type="region of interest" description="Disordered" evidence="1">
    <location>
        <begin position="249"/>
        <end position="274"/>
    </location>
</feature>
<feature type="chain" id="PRO_5012723656" description="DUF4794 domain-containing protein" evidence="2">
    <location>
        <begin position="16"/>
        <end position="577"/>
    </location>
</feature>
<feature type="compositionally biased region" description="Polar residues" evidence="1">
    <location>
        <begin position="375"/>
        <end position="389"/>
    </location>
</feature>
<evidence type="ECO:0000256" key="2">
    <source>
        <dbReference type="SAM" id="SignalP"/>
    </source>
</evidence>
<feature type="region of interest" description="Disordered" evidence="1">
    <location>
        <begin position="352"/>
        <end position="390"/>
    </location>
</feature>
<sequence>ATLAASLLLVGPGLAVQKHVTETVKNKLNQDLEDSSIHLSPVYLKTKDNIIDEFSQFYSSEFYSSPLDLENQVSVDNNDDNILQTNHNRLLDETDGKTNKKKITKRDIPEDLVPTADHIIIGNDLETSVTNFNDVFSFKNDVTSGELLNKIQPTKTEDKNDDIGIISPTIAEDRILFTSPGEGQRASVRGRAIPLLKPNTASDQDALNWTSLNTSTRSDKRKTNPDIQDIITGFVKLLNGNVQVQVNPHPNLPVNGRPIHPIRTRINNRGPPRITDVPPIDFDPPLPPPLFGQQPSHTPSTKIPPPYPFDLPPSISSLPQQPTSSVLRPFLSGIPLPEDVIHVGSKVTTSKIPEQTTQPIIKLKPNVSKKPLESKPQNSSSNSTKSTAGQVAPITTFKPAKPVSGNITKILNSSSVNTNLNKSSFPLKPSDTTTPATSTTILNIDIFSSITTMDNVIKSNSTTNKTEEMHKITMNTTISPSKVIDSLLTSNQTGFSASKINSTSSLGITPITLESSIQELPSQEAVKPTRWESSKPQIQTGDTNFPYYPRPGIVLDDPEYKPGDHLHRPILTAPPAR</sequence>
<feature type="signal peptide" evidence="2">
    <location>
        <begin position="1"/>
        <end position="15"/>
    </location>
</feature>